<dbReference type="SUPFAM" id="SSF53901">
    <property type="entry name" value="Thiolase-like"/>
    <property type="match status" value="2"/>
</dbReference>
<proteinExistence type="inferred from homology"/>
<comment type="function">
    <text evidence="11 14">Involved in the type II fatty acid elongation cycle. Catalyzes the elongation of a wide range of acyl-ACP by the addition of two carbons from malonyl-ACP to an acyl acceptor. Can efficiently catalyze the conversion of palmitoleoyl-ACP (cis-hexadec-9-enoyl-ACP) to cis-vaccenoyl-ACP (cis-octadec-11-enoyl-ACP), an essential step in the thermal regulation of fatty acid composition.</text>
</comment>
<comment type="catalytic activity">
    <reaction evidence="13 14">
        <text>a fatty acyl-[ACP] + malonyl-[ACP] + H(+) = a 3-oxoacyl-[ACP] + holo-[ACP] + CO2</text>
        <dbReference type="Rhea" id="RHEA:22836"/>
        <dbReference type="Rhea" id="RHEA-COMP:9623"/>
        <dbReference type="Rhea" id="RHEA-COMP:9685"/>
        <dbReference type="Rhea" id="RHEA-COMP:9916"/>
        <dbReference type="Rhea" id="RHEA-COMP:14125"/>
        <dbReference type="ChEBI" id="CHEBI:15378"/>
        <dbReference type="ChEBI" id="CHEBI:16526"/>
        <dbReference type="ChEBI" id="CHEBI:64479"/>
        <dbReference type="ChEBI" id="CHEBI:78449"/>
        <dbReference type="ChEBI" id="CHEBI:78776"/>
        <dbReference type="ChEBI" id="CHEBI:138651"/>
    </reaction>
</comment>
<dbReference type="RefSeq" id="WP_194701316.1">
    <property type="nucleotide sequence ID" value="NZ_JADKNH010000004.1"/>
</dbReference>
<sequence length="412" mass="43398">MSNRVVVTGMGVVSPIGSGKDEFLKNIKAGKCGISLIESFDTENFKVKCAGEIKDFVVTDYINKKDAKRMDRFTHFAIAASKLAVEDSNLTINDDNAQAVGVYLGSGIGGLITIEENSEKLFHKGAERMSPFFIPMSISNMAAGNVSIALGVKGSCLTYNTACASSASAIGEAFKDLRCGYHDVIIAGGSEASISALGIGGFQAMTALNESHDPMRASIPFDKDRSGFVMSEGAAMLVLETLEHAQKRGATIYAEIVGYGSTSDSHHITTPAPGGEGGARAIKMALKDAGIAPEEVGYINAHGTSTPYNDIFETAAIKTAFGDYAYKVPVSSTKSMTGHLLGAAGAIESIVCINSIMDSFVPPTINFTEADELCDLDYVPNVGRNQEVNYALTNSLGFGGHNATLIFGKFKG</sequence>
<dbReference type="Proteomes" id="UP000614200">
    <property type="component" value="Unassembled WGS sequence"/>
</dbReference>
<comment type="similarity">
    <text evidence="2 14 15">Belongs to the thiolase-like superfamily. Beta-ketoacyl-ACP synthases family.</text>
</comment>
<comment type="caution">
    <text evidence="17">The sequence shown here is derived from an EMBL/GenBank/DDBJ whole genome shotgun (WGS) entry which is preliminary data.</text>
</comment>
<comment type="pathway">
    <text evidence="1 14">Lipid metabolism; fatty acid biosynthesis.</text>
</comment>
<organism evidence="17 18">
    <name type="scientific">Fusibacter ferrireducens</name>
    <dbReference type="NCBI Taxonomy" id="2785058"/>
    <lineage>
        <taxon>Bacteria</taxon>
        <taxon>Bacillati</taxon>
        <taxon>Bacillota</taxon>
        <taxon>Clostridia</taxon>
        <taxon>Eubacteriales</taxon>
        <taxon>Eubacteriales Family XII. Incertae Sedis</taxon>
        <taxon>Fusibacter</taxon>
    </lineage>
</organism>
<evidence type="ECO:0000313" key="18">
    <source>
        <dbReference type="Proteomes" id="UP000614200"/>
    </source>
</evidence>
<keyword evidence="7" id="KW-0276">Fatty acid metabolism</keyword>
<evidence type="ECO:0000256" key="9">
    <source>
        <dbReference type="ARBA" id="ARBA00023160"/>
    </source>
</evidence>
<evidence type="ECO:0000256" key="13">
    <source>
        <dbReference type="ARBA" id="ARBA00047659"/>
    </source>
</evidence>
<comment type="catalytic activity">
    <reaction evidence="12 14">
        <text>(9Z)-hexadecenoyl-[ACP] + malonyl-[ACP] + H(+) = 3-oxo-(11Z)-octadecenoyl-[ACP] + holo-[ACP] + CO2</text>
        <dbReference type="Rhea" id="RHEA:55040"/>
        <dbReference type="Rhea" id="RHEA-COMP:9623"/>
        <dbReference type="Rhea" id="RHEA-COMP:9685"/>
        <dbReference type="Rhea" id="RHEA-COMP:10800"/>
        <dbReference type="Rhea" id="RHEA-COMP:14074"/>
        <dbReference type="ChEBI" id="CHEBI:15378"/>
        <dbReference type="ChEBI" id="CHEBI:16526"/>
        <dbReference type="ChEBI" id="CHEBI:64479"/>
        <dbReference type="ChEBI" id="CHEBI:78449"/>
        <dbReference type="ChEBI" id="CHEBI:83989"/>
        <dbReference type="ChEBI" id="CHEBI:138538"/>
        <dbReference type="EC" id="2.3.1.179"/>
    </reaction>
</comment>
<dbReference type="InterPro" id="IPR020841">
    <property type="entry name" value="PKS_Beta-ketoAc_synthase_dom"/>
</dbReference>
<dbReference type="PROSITE" id="PS52004">
    <property type="entry name" value="KS3_2"/>
    <property type="match status" value="1"/>
</dbReference>
<protein>
    <recommendedName>
        <fullName evidence="4 14">3-oxoacyl-[acyl-carrier-protein] synthase 2</fullName>
        <ecNumber evidence="3 14">2.3.1.179</ecNumber>
    </recommendedName>
</protein>
<name>A0ABR9ZRK2_9FIRM</name>
<keyword evidence="6 14" id="KW-0808">Transferase</keyword>
<evidence type="ECO:0000313" key="17">
    <source>
        <dbReference type="EMBL" id="MBF4693086.1"/>
    </source>
</evidence>
<dbReference type="PANTHER" id="PTHR11712">
    <property type="entry name" value="POLYKETIDE SYNTHASE-RELATED"/>
    <property type="match status" value="1"/>
</dbReference>
<evidence type="ECO:0000256" key="11">
    <source>
        <dbReference type="ARBA" id="ARBA00024006"/>
    </source>
</evidence>
<dbReference type="InterPro" id="IPR014031">
    <property type="entry name" value="Ketoacyl_synth_C"/>
</dbReference>
<evidence type="ECO:0000259" key="16">
    <source>
        <dbReference type="PROSITE" id="PS52004"/>
    </source>
</evidence>
<evidence type="ECO:0000256" key="3">
    <source>
        <dbReference type="ARBA" id="ARBA00012356"/>
    </source>
</evidence>
<evidence type="ECO:0000256" key="12">
    <source>
        <dbReference type="ARBA" id="ARBA00047318"/>
    </source>
</evidence>
<dbReference type="InterPro" id="IPR016039">
    <property type="entry name" value="Thiolase-like"/>
</dbReference>
<dbReference type="Pfam" id="PF00109">
    <property type="entry name" value="ketoacyl-synt"/>
    <property type="match status" value="1"/>
</dbReference>
<dbReference type="InterPro" id="IPR014030">
    <property type="entry name" value="Ketoacyl_synth_N"/>
</dbReference>
<gene>
    <name evidence="17" type="primary">fabF</name>
    <name evidence="17" type="ORF">ISU02_08140</name>
</gene>
<evidence type="ECO:0000256" key="8">
    <source>
        <dbReference type="ARBA" id="ARBA00023098"/>
    </source>
</evidence>
<keyword evidence="10 14" id="KW-0012">Acyltransferase</keyword>
<keyword evidence="9 14" id="KW-0275">Fatty acid biosynthesis</keyword>
<evidence type="ECO:0000256" key="4">
    <source>
        <dbReference type="ARBA" id="ARBA00014657"/>
    </source>
</evidence>
<dbReference type="EMBL" id="JADKNH010000004">
    <property type="protein sequence ID" value="MBF4693086.1"/>
    <property type="molecule type" value="Genomic_DNA"/>
</dbReference>
<keyword evidence="18" id="KW-1185">Reference proteome</keyword>
<evidence type="ECO:0000256" key="10">
    <source>
        <dbReference type="ARBA" id="ARBA00023315"/>
    </source>
</evidence>
<evidence type="ECO:0000256" key="6">
    <source>
        <dbReference type="ARBA" id="ARBA00022679"/>
    </source>
</evidence>
<dbReference type="CDD" id="cd00834">
    <property type="entry name" value="KAS_I_II"/>
    <property type="match status" value="1"/>
</dbReference>
<evidence type="ECO:0000256" key="1">
    <source>
        <dbReference type="ARBA" id="ARBA00005194"/>
    </source>
</evidence>
<dbReference type="SMART" id="SM00825">
    <property type="entry name" value="PKS_KS"/>
    <property type="match status" value="1"/>
</dbReference>
<evidence type="ECO:0000256" key="2">
    <source>
        <dbReference type="ARBA" id="ARBA00008467"/>
    </source>
</evidence>
<evidence type="ECO:0000256" key="5">
    <source>
        <dbReference type="ARBA" id="ARBA00022516"/>
    </source>
</evidence>
<evidence type="ECO:0000256" key="7">
    <source>
        <dbReference type="ARBA" id="ARBA00022832"/>
    </source>
</evidence>
<dbReference type="Pfam" id="PF02801">
    <property type="entry name" value="Ketoacyl-synt_C"/>
    <property type="match status" value="1"/>
</dbReference>
<reference evidence="17 18" key="1">
    <citation type="submission" date="2020-11" db="EMBL/GenBank/DDBJ databases">
        <title>Fusibacter basophilias sp. nov.</title>
        <authorList>
            <person name="Qiu D."/>
        </authorList>
    </citation>
    <scope>NUCLEOTIDE SEQUENCE [LARGE SCALE GENOMIC DNA]</scope>
    <source>
        <strain evidence="17 18">Q10-2</strain>
    </source>
</reference>
<dbReference type="EC" id="2.3.1.179" evidence="3 14"/>
<dbReference type="GO" id="GO:0004315">
    <property type="term" value="F:3-oxoacyl-[acyl-carrier-protein] synthase activity"/>
    <property type="evidence" value="ECO:0007669"/>
    <property type="project" value="UniProtKB-EC"/>
</dbReference>
<evidence type="ECO:0000256" key="14">
    <source>
        <dbReference type="PIRNR" id="PIRNR000447"/>
    </source>
</evidence>
<dbReference type="PANTHER" id="PTHR11712:SF336">
    <property type="entry name" value="3-OXOACYL-[ACYL-CARRIER-PROTEIN] SYNTHASE, MITOCHONDRIAL"/>
    <property type="match status" value="1"/>
</dbReference>
<keyword evidence="8" id="KW-0443">Lipid metabolism</keyword>
<feature type="domain" description="Ketosynthase family 3 (KS3)" evidence="16">
    <location>
        <begin position="2"/>
        <end position="409"/>
    </location>
</feature>
<dbReference type="Gene3D" id="3.40.47.10">
    <property type="match status" value="1"/>
</dbReference>
<dbReference type="InterPro" id="IPR000794">
    <property type="entry name" value="Beta-ketoacyl_synthase"/>
</dbReference>
<dbReference type="NCBIfam" id="TIGR03150">
    <property type="entry name" value="fabF"/>
    <property type="match status" value="1"/>
</dbReference>
<dbReference type="NCBIfam" id="NF005589">
    <property type="entry name" value="PRK07314.1"/>
    <property type="match status" value="1"/>
</dbReference>
<evidence type="ECO:0000256" key="15">
    <source>
        <dbReference type="RuleBase" id="RU003694"/>
    </source>
</evidence>
<dbReference type="InterPro" id="IPR017568">
    <property type="entry name" value="3-oxoacyl-ACP_synth-2"/>
</dbReference>
<accession>A0ABR9ZRK2</accession>
<keyword evidence="5 14" id="KW-0444">Lipid biosynthesis</keyword>
<dbReference type="PIRSF" id="PIRSF000447">
    <property type="entry name" value="KAS_II"/>
    <property type="match status" value="1"/>
</dbReference>